<keyword evidence="1" id="KW-1133">Transmembrane helix</keyword>
<evidence type="ECO:0000313" key="2">
    <source>
        <dbReference type="EMBL" id="SVB52640.1"/>
    </source>
</evidence>
<accession>A0A382EPI0</accession>
<evidence type="ECO:0008006" key="3">
    <source>
        <dbReference type="Google" id="ProtNLM"/>
    </source>
</evidence>
<dbReference type="PANTHER" id="PTHR34980:SF2">
    <property type="entry name" value="INNER MEMBRANE PROTEIN YHAH-RELATED"/>
    <property type="match status" value="1"/>
</dbReference>
<proteinExistence type="predicted"/>
<keyword evidence="1" id="KW-0812">Transmembrane</keyword>
<reference evidence="2" key="1">
    <citation type="submission" date="2018-05" db="EMBL/GenBank/DDBJ databases">
        <authorList>
            <person name="Lanie J.A."/>
            <person name="Ng W.-L."/>
            <person name="Kazmierczak K.M."/>
            <person name="Andrzejewski T.M."/>
            <person name="Davidsen T.M."/>
            <person name="Wayne K.J."/>
            <person name="Tettelin H."/>
            <person name="Glass J.I."/>
            <person name="Rusch D."/>
            <person name="Podicherti R."/>
            <person name="Tsui H.-C.T."/>
            <person name="Winkler M.E."/>
        </authorList>
    </citation>
    <scope>NUCLEOTIDE SEQUENCE</scope>
</reference>
<protein>
    <recommendedName>
        <fullName evidence="3">DUF805 domain-containing protein</fullName>
    </recommendedName>
</protein>
<evidence type="ECO:0000256" key="1">
    <source>
        <dbReference type="SAM" id="Phobius"/>
    </source>
</evidence>
<feature type="transmembrane region" description="Helical" evidence="1">
    <location>
        <begin position="85"/>
        <end position="103"/>
    </location>
</feature>
<organism evidence="2">
    <name type="scientific">marine metagenome</name>
    <dbReference type="NCBI Taxonomy" id="408172"/>
    <lineage>
        <taxon>unclassified sequences</taxon>
        <taxon>metagenomes</taxon>
        <taxon>ecological metagenomes</taxon>
    </lineage>
</organism>
<keyword evidence="1" id="KW-0472">Membrane</keyword>
<name>A0A382EPI0_9ZZZZ</name>
<feature type="transmembrane region" description="Helical" evidence="1">
    <location>
        <begin position="55"/>
        <end position="73"/>
    </location>
</feature>
<dbReference type="InterPro" id="IPR008523">
    <property type="entry name" value="DUF805"/>
</dbReference>
<feature type="transmembrane region" description="Helical" evidence="1">
    <location>
        <begin position="26"/>
        <end position="43"/>
    </location>
</feature>
<dbReference type="GO" id="GO:0005886">
    <property type="term" value="C:plasma membrane"/>
    <property type="evidence" value="ECO:0007669"/>
    <property type="project" value="TreeGrafter"/>
</dbReference>
<dbReference type="PANTHER" id="PTHR34980">
    <property type="entry name" value="INNER MEMBRANE PROTEIN-RELATED-RELATED"/>
    <property type="match status" value="1"/>
</dbReference>
<gene>
    <name evidence="2" type="ORF">METZ01_LOCUS205494</name>
</gene>
<dbReference type="AlphaFoldDB" id="A0A382EPI0"/>
<sequence length="126" mass="13823">MSITESIGTCFRKYIDGSGRASRSEFWYFQLFLVVLYTISQFIDSAVLGTGLGETGLVYMVVALGTLLPAICATVRRLHDVNKSGWWILLMFTCIGIIPLIIWEATKGTSGSNEYGDDPLATAQSD</sequence>
<dbReference type="Pfam" id="PF05656">
    <property type="entry name" value="DUF805"/>
    <property type="match status" value="1"/>
</dbReference>
<dbReference type="EMBL" id="UINC01045642">
    <property type="protein sequence ID" value="SVB52640.1"/>
    <property type="molecule type" value="Genomic_DNA"/>
</dbReference>